<protein>
    <recommendedName>
        <fullName evidence="5">Lipoprotein</fullName>
    </recommendedName>
</protein>
<dbReference type="OrthoDB" id="1683121at2"/>
<dbReference type="RefSeq" id="WP_149735834.1">
    <property type="nucleotide sequence ID" value="NZ_FQZD01000035.1"/>
</dbReference>
<keyword evidence="4" id="KW-1185">Reference proteome</keyword>
<sequence length="152" mass="16293">MKKTKVLFGIVAIVAGMALIAGCGSSEKPAAQTPAVQEQATGHQGHSATMPKEDPMPIMKDMDKALQDVVKQVKGGQTMDAQKSAAQLVSTVDKVLPHMMDDGLEDHLRKTAKDIKDSVNSGKTDPGALESKVKDMRAIMKETTTHLQSMNH</sequence>
<keyword evidence="2" id="KW-0732">Signal</keyword>
<feature type="region of interest" description="Disordered" evidence="1">
    <location>
        <begin position="25"/>
        <end position="58"/>
    </location>
</feature>
<evidence type="ECO:0000313" key="4">
    <source>
        <dbReference type="Proteomes" id="UP000322917"/>
    </source>
</evidence>
<name>A0A1M6LQR5_9FIRM</name>
<proteinExistence type="predicted"/>
<dbReference type="Proteomes" id="UP000322917">
    <property type="component" value="Unassembled WGS sequence"/>
</dbReference>
<evidence type="ECO:0000313" key="3">
    <source>
        <dbReference type="EMBL" id="SHJ73510.1"/>
    </source>
</evidence>
<feature type="compositionally biased region" description="Polar residues" evidence="1">
    <location>
        <begin position="34"/>
        <end position="47"/>
    </location>
</feature>
<gene>
    <name evidence="3" type="ORF">SAMN02745170_03196</name>
</gene>
<organism evidence="3 4">
    <name type="scientific">Propionispora hippei DSM 15287</name>
    <dbReference type="NCBI Taxonomy" id="1123003"/>
    <lineage>
        <taxon>Bacteria</taxon>
        <taxon>Bacillati</taxon>
        <taxon>Bacillota</taxon>
        <taxon>Negativicutes</taxon>
        <taxon>Selenomonadales</taxon>
        <taxon>Sporomusaceae</taxon>
        <taxon>Propionispora</taxon>
    </lineage>
</organism>
<dbReference type="EMBL" id="FQZD01000035">
    <property type="protein sequence ID" value="SHJ73510.1"/>
    <property type="molecule type" value="Genomic_DNA"/>
</dbReference>
<accession>A0A1M6LQR5</accession>
<evidence type="ECO:0000256" key="2">
    <source>
        <dbReference type="SAM" id="SignalP"/>
    </source>
</evidence>
<dbReference type="AlphaFoldDB" id="A0A1M6LQR5"/>
<feature type="signal peptide" evidence="2">
    <location>
        <begin position="1"/>
        <end position="21"/>
    </location>
</feature>
<dbReference type="PROSITE" id="PS51257">
    <property type="entry name" value="PROKAR_LIPOPROTEIN"/>
    <property type="match status" value="1"/>
</dbReference>
<evidence type="ECO:0000256" key="1">
    <source>
        <dbReference type="SAM" id="MobiDB-lite"/>
    </source>
</evidence>
<evidence type="ECO:0008006" key="5">
    <source>
        <dbReference type="Google" id="ProtNLM"/>
    </source>
</evidence>
<reference evidence="3 4" key="1">
    <citation type="submission" date="2016-11" db="EMBL/GenBank/DDBJ databases">
        <authorList>
            <person name="Varghese N."/>
            <person name="Submissions S."/>
        </authorList>
    </citation>
    <scope>NUCLEOTIDE SEQUENCE [LARGE SCALE GENOMIC DNA]</scope>
    <source>
        <strain evidence="3 4">DSM 15287</strain>
    </source>
</reference>
<feature type="chain" id="PRO_5038949479" description="Lipoprotein" evidence="2">
    <location>
        <begin position="22"/>
        <end position="152"/>
    </location>
</feature>